<sequence>MTPATSGSNGEPSGSASSSAGPSAAKSTNKRKPEKVRDSSSSLDATDAHGTKPLARAVLVCKRCRSKKIKCDQAFPACGSCVKAGEPCVGIDSATGREVSRSYIVDLEHQLAELRAQNAELERLLAEQSASRSANDAS</sequence>
<dbReference type="SMART" id="SM00066">
    <property type="entry name" value="GAL4"/>
    <property type="match status" value="1"/>
</dbReference>
<evidence type="ECO:0000313" key="12">
    <source>
        <dbReference type="Proteomes" id="UP000242770"/>
    </source>
</evidence>
<dbReference type="CDD" id="cd00067">
    <property type="entry name" value="GAL4"/>
    <property type="match status" value="1"/>
</dbReference>
<feature type="coiled-coil region" evidence="8">
    <location>
        <begin position="104"/>
        <end position="131"/>
    </location>
</feature>
<dbReference type="InterPro" id="IPR036864">
    <property type="entry name" value="Zn2-C6_fun-type_DNA-bd_sf"/>
</dbReference>
<keyword evidence="8" id="KW-0175">Coiled coil</keyword>
<organism evidence="11 12">
    <name type="scientific">Sporisorium scitamineum</name>
    <dbReference type="NCBI Taxonomy" id="49012"/>
    <lineage>
        <taxon>Eukaryota</taxon>
        <taxon>Fungi</taxon>
        <taxon>Dikarya</taxon>
        <taxon>Basidiomycota</taxon>
        <taxon>Ustilaginomycotina</taxon>
        <taxon>Ustilaginomycetes</taxon>
        <taxon>Ustilaginales</taxon>
        <taxon>Ustilaginaceae</taxon>
        <taxon>Sporisorium</taxon>
    </lineage>
</organism>
<accession>A0A0F7S421</accession>
<keyword evidence="12" id="KW-1185">Reference proteome</keyword>
<evidence type="ECO:0000256" key="3">
    <source>
        <dbReference type="ARBA" id="ARBA00022833"/>
    </source>
</evidence>
<dbReference type="InterPro" id="IPR001138">
    <property type="entry name" value="Zn2Cys6_DnaBD"/>
</dbReference>
<dbReference type="PROSITE" id="PS50048">
    <property type="entry name" value="ZN2_CY6_FUNGAL_2"/>
    <property type="match status" value="1"/>
</dbReference>
<dbReference type="Proteomes" id="UP000242770">
    <property type="component" value="Unassembled WGS sequence"/>
</dbReference>
<evidence type="ECO:0000256" key="7">
    <source>
        <dbReference type="ARBA" id="ARBA00023242"/>
    </source>
</evidence>
<reference evidence="12" key="1">
    <citation type="submission" date="2014-06" db="EMBL/GenBank/DDBJ databases">
        <authorList>
            <person name="Berkman P.J."/>
        </authorList>
    </citation>
    <scope>NUCLEOTIDE SEQUENCE [LARGE SCALE GENOMIC DNA]</scope>
</reference>
<evidence type="ECO:0000313" key="11">
    <source>
        <dbReference type="EMBL" id="CDS02029.1"/>
    </source>
</evidence>
<evidence type="ECO:0000256" key="2">
    <source>
        <dbReference type="ARBA" id="ARBA00022723"/>
    </source>
</evidence>
<dbReference type="InterPro" id="IPR052202">
    <property type="entry name" value="Yeast_MetPath_Reg"/>
</dbReference>
<feature type="domain" description="Zn(2)-C6 fungal-type" evidence="10">
    <location>
        <begin position="60"/>
        <end position="89"/>
    </location>
</feature>
<gene>
    <name evidence="11" type="primary">SSCI80630.1</name>
</gene>
<keyword evidence="3" id="KW-0862">Zinc</keyword>
<dbReference type="PANTHER" id="PTHR47782:SF1">
    <property type="entry name" value="PYRIMIDINE PATHWAY REGULATORY PROTEIN 1"/>
    <property type="match status" value="1"/>
</dbReference>
<proteinExistence type="predicted"/>
<evidence type="ECO:0000256" key="9">
    <source>
        <dbReference type="SAM" id="MobiDB-lite"/>
    </source>
</evidence>
<feature type="non-terminal residue" evidence="11">
    <location>
        <position position="138"/>
    </location>
</feature>
<dbReference type="PROSITE" id="PS00463">
    <property type="entry name" value="ZN2_CY6_FUNGAL_1"/>
    <property type="match status" value="1"/>
</dbReference>
<dbReference type="AlphaFoldDB" id="A0A0F7S421"/>
<evidence type="ECO:0000256" key="1">
    <source>
        <dbReference type="ARBA" id="ARBA00004123"/>
    </source>
</evidence>
<feature type="region of interest" description="Disordered" evidence="9">
    <location>
        <begin position="1"/>
        <end position="49"/>
    </location>
</feature>
<dbReference type="GO" id="GO:0005634">
    <property type="term" value="C:nucleus"/>
    <property type="evidence" value="ECO:0007669"/>
    <property type="project" value="UniProtKB-SubCell"/>
</dbReference>
<dbReference type="GO" id="GO:0045944">
    <property type="term" value="P:positive regulation of transcription by RNA polymerase II"/>
    <property type="evidence" value="ECO:0007669"/>
    <property type="project" value="TreeGrafter"/>
</dbReference>
<comment type="subcellular location">
    <subcellularLocation>
        <location evidence="1">Nucleus</location>
    </subcellularLocation>
</comment>
<protein>
    <recommendedName>
        <fullName evidence="10">Zn(2)-C6 fungal-type domain-containing protein</fullName>
    </recommendedName>
</protein>
<evidence type="ECO:0000256" key="4">
    <source>
        <dbReference type="ARBA" id="ARBA00023015"/>
    </source>
</evidence>
<keyword evidence="5" id="KW-0238">DNA-binding</keyword>
<name>A0A0F7S421_9BASI</name>
<evidence type="ECO:0000256" key="8">
    <source>
        <dbReference type="SAM" id="Coils"/>
    </source>
</evidence>
<dbReference type="CDD" id="cd14653">
    <property type="entry name" value="ZIP_Gal4p-like"/>
    <property type="match status" value="1"/>
</dbReference>
<keyword evidence="4" id="KW-0805">Transcription regulation</keyword>
<keyword evidence="7" id="KW-0539">Nucleus</keyword>
<dbReference type="Gene3D" id="4.10.240.10">
    <property type="entry name" value="Zn(2)-C6 fungal-type DNA-binding domain"/>
    <property type="match status" value="1"/>
</dbReference>
<feature type="compositionally biased region" description="Low complexity" evidence="9">
    <location>
        <begin position="1"/>
        <end position="27"/>
    </location>
</feature>
<keyword evidence="2" id="KW-0479">Metal-binding</keyword>
<keyword evidence="6" id="KW-0804">Transcription</keyword>
<dbReference type="GO" id="GO:0008270">
    <property type="term" value="F:zinc ion binding"/>
    <property type="evidence" value="ECO:0007669"/>
    <property type="project" value="InterPro"/>
</dbReference>
<dbReference type="GO" id="GO:0000981">
    <property type="term" value="F:DNA-binding transcription factor activity, RNA polymerase II-specific"/>
    <property type="evidence" value="ECO:0007669"/>
    <property type="project" value="InterPro"/>
</dbReference>
<dbReference type="EMBL" id="CCFA01004889">
    <property type="protein sequence ID" value="CDS02029.1"/>
    <property type="molecule type" value="Genomic_DNA"/>
</dbReference>
<evidence type="ECO:0000256" key="6">
    <source>
        <dbReference type="ARBA" id="ARBA00023163"/>
    </source>
</evidence>
<dbReference type="GO" id="GO:0043565">
    <property type="term" value="F:sequence-specific DNA binding"/>
    <property type="evidence" value="ECO:0007669"/>
    <property type="project" value="TreeGrafter"/>
</dbReference>
<evidence type="ECO:0000256" key="5">
    <source>
        <dbReference type="ARBA" id="ARBA00023125"/>
    </source>
</evidence>
<dbReference type="Pfam" id="PF00172">
    <property type="entry name" value="Zn_clus"/>
    <property type="match status" value="1"/>
</dbReference>
<dbReference type="PANTHER" id="PTHR47782">
    <property type="entry name" value="ZN(II)2CYS6 TRANSCRIPTION FACTOR (EUROFUNG)-RELATED"/>
    <property type="match status" value="1"/>
</dbReference>
<dbReference type="SUPFAM" id="SSF57701">
    <property type="entry name" value="Zn2/Cys6 DNA-binding domain"/>
    <property type="match status" value="1"/>
</dbReference>
<dbReference type="STRING" id="49012.A0A0F7S421"/>
<evidence type="ECO:0000259" key="10">
    <source>
        <dbReference type="PROSITE" id="PS50048"/>
    </source>
</evidence>